<evidence type="ECO:0000313" key="2">
    <source>
        <dbReference type="EMBL" id="AZI41887.1"/>
    </source>
</evidence>
<accession>A0A3G8YCF0</accession>
<evidence type="ECO:0000256" key="1">
    <source>
        <dbReference type="SAM" id="Phobius"/>
    </source>
</evidence>
<protein>
    <submittedName>
        <fullName evidence="2">Uncharacterized protein</fullName>
    </submittedName>
</protein>
<keyword evidence="3" id="KW-1185">Reference proteome</keyword>
<feature type="transmembrane region" description="Helical" evidence="1">
    <location>
        <begin position="7"/>
        <end position="28"/>
    </location>
</feature>
<dbReference type="AlphaFoldDB" id="A0A3G8YCF0"/>
<dbReference type="RefSeq" id="WP_124867845.1">
    <property type="nucleotide sequence ID" value="NZ_CP034183.1"/>
</dbReference>
<evidence type="ECO:0000313" key="3">
    <source>
        <dbReference type="Proteomes" id="UP000276417"/>
    </source>
</evidence>
<sequence>MKTAAPRLIASLVAGLASALILYGVFLSDGRPFPYHNRVPDAELAFKMIPLELLVGLLIGWLVYGLFGRRQAAAPRGDIQERMVYRFAHRRGGAFTLPELETQSPLSAEQARQVVEKLLEAGRLSREGETYRLKA</sequence>
<gene>
    <name evidence="2" type="ORF">EHF33_03250</name>
</gene>
<dbReference type="OrthoDB" id="73835at2"/>
<keyword evidence="1" id="KW-0472">Membrane</keyword>
<reference evidence="2 3" key="1">
    <citation type="submission" date="2018-11" db="EMBL/GenBank/DDBJ databases">
        <title>Deinococcus shelandsis sp. nov., isolated from South Shetland Islands soil of Antarctica.</title>
        <authorList>
            <person name="Tian J."/>
        </authorList>
    </citation>
    <scope>NUCLEOTIDE SEQUENCE [LARGE SCALE GENOMIC DNA]</scope>
    <source>
        <strain evidence="2 3">S14-83T</strain>
    </source>
</reference>
<keyword evidence="1" id="KW-1133">Transmembrane helix</keyword>
<feature type="transmembrane region" description="Helical" evidence="1">
    <location>
        <begin position="48"/>
        <end position="67"/>
    </location>
</feature>
<name>A0A3G8YCF0_9DEIO</name>
<dbReference type="EMBL" id="CP034183">
    <property type="protein sequence ID" value="AZI41887.1"/>
    <property type="molecule type" value="Genomic_DNA"/>
</dbReference>
<organism evidence="2 3">
    <name type="scientific">Deinococcus psychrotolerans</name>
    <dbReference type="NCBI Taxonomy" id="2489213"/>
    <lineage>
        <taxon>Bacteria</taxon>
        <taxon>Thermotogati</taxon>
        <taxon>Deinococcota</taxon>
        <taxon>Deinococci</taxon>
        <taxon>Deinococcales</taxon>
        <taxon>Deinococcaceae</taxon>
        <taxon>Deinococcus</taxon>
    </lineage>
</organism>
<proteinExistence type="predicted"/>
<dbReference type="KEGG" id="dph:EHF33_03250"/>
<keyword evidence="1" id="KW-0812">Transmembrane</keyword>
<dbReference type="Proteomes" id="UP000276417">
    <property type="component" value="Chromosome 1"/>
</dbReference>